<dbReference type="EMBL" id="WKFB01000350">
    <property type="protein sequence ID" value="KAF6725920.1"/>
    <property type="molecule type" value="Genomic_DNA"/>
</dbReference>
<evidence type="ECO:0000313" key="2">
    <source>
        <dbReference type="Proteomes" id="UP000646548"/>
    </source>
</evidence>
<dbReference type="Proteomes" id="UP000646548">
    <property type="component" value="Unassembled WGS sequence"/>
</dbReference>
<organism evidence="1 2">
    <name type="scientific">Oryzias melastigma</name>
    <name type="common">Marine medaka</name>
    <dbReference type="NCBI Taxonomy" id="30732"/>
    <lineage>
        <taxon>Eukaryota</taxon>
        <taxon>Metazoa</taxon>
        <taxon>Chordata</taxon>
        <taxon>Craniata</taxon>
        <taxon>Vertebrata</taxon>
        <taxon>Euteleostomi</taxon>
        <taxon>Actinopterygii</taxon>
        <taxon>Neopterygii</taxon>
        <taxon>Teleostei</taxon>
        <taxon>Neoteleostei</taxon>
        <taxon>Acanthomorphata</taxon>
        <taxon>Ovalentaria</taxon>
        <taxon>Atherinomorphae</taxon>
        <taxon>Beloniformes</taxon>
        <taxon>Adrianichthyidae</taxon>
        <taxon>Oryziinae</taxon>
        <taxon>Oryzias</taxon>
    </lineage>
</organism>
<comment type="caution">
    <text evidence="1">The sequence shown here is derived from an EMBL/GenBank/DDBJ whole genome shotgun (WGS) entry which is preliminary data.</text>
</comment>
<evidence type="ECO:0000313" key="1">
    <source>
        <dbReference type="EMBL" id="KAF6725920.1"/>
    </source>
</evidence>
<sequence>MFCTLKIIPPSFKDVINYDGVSSFMQEGTDLRGKGMNFAADKKWFAHRYVCSQTCVVTFLLHPCMFVCSCVLIRTAGQQGSGGSSCWMEESALIKKGIMKANLQKNKKEG</sequence>
<accession>A0A834CAS2</accession>
<name>A0A834CAS2_ORYME</name>
<dbReference type="AlphaFoldDB" id="A0A834CAS2"/>
<gene>
    <name evidence="1" type="ORF">FQA47_016779</name>
</gene>
<reference evidence="1" key="1">
    <citation type="journal article" name="BMC Genomics">
        <title>Long-read sequencing and de novo genome assembly of marine medaka (Oryzias melastigma).</title>
        <authorList>
            <person name="Liang P."/>
            <person name="Saqib H.S.A."/>
            <person name="Ni X."/>
            <person name="Shen Y."/>
        </authorList>
    </citation>
    <scope>NUCLEOTIDE SEQUENCE</scope>
    <source>
        <strain evidence="1">Bigg-433</strain>
    </source>
</reference>
<proteinExistence type="predicted"/>
<protein>
    <submittedName>
        <fullName evidence="1">Uncharacterized protein</fullName>
    </submittedName>
</protein>